<dbReference type="PRINTS" id="PR01415">
    <property type="entry name" value="ANKYRIN"/>
</dbReference>
<dbReference type="Pfam" id="PF12796">
    <property type="entry name" value="Ank_2"/>
    <property type="match status" value="1"/>
</dbReference>
<dbReference type="SMART" id="SM00248">
    <property type="entry name" value="ANK"/>
    <property type="match status" value="6"/>
</dbReference>
<organism evidence="4 5">
    <name type="scientific">Cymbomonas tetramitiformis</name>
    <dbReference type="NCBI Taxonomy" id="36881"/>
    <lineage>
        <taxon>Eukaryota</taxon>
        <taxon>Viridiplantae</taxon>
        <taxon>Chlorophyta</taxon>
        <taxon>Pyramimonadophyceae</taxon>
        <taxon>Pyramimonadales</taxon>
        <taxon>Pyramimonadaceae</taxon>
        <taxon>Cymbomonas</taxon>
    </lineage>
</organism>
<evidence type="ECO:0000256" key="3">
    <source>
        <dbReference type="PROSITE-ProRule" id="PRU00023"/>
    </source>
</evidence>
<name>A0AAE0L0C5_9CHLO</name>
<dbReference type="AlphaFoldDB" id="A0AAE0L0C5"/>
<keyword evidence="2 3" id="KW-0040">ANK repeat</keyword>
<evidence type="ECO:0000313" key="5">
    <source>
        <dbReference type="Proteomes" id="UP001190700"/>
    </source>
</evidence>
<dbReference type="PROSITE" id="PS50297">
    <property type="entry name" value="ANK_REP_REGION"/>
    <property type="match status" value="1"/>
</dbReference>
<dbReference type="Proteomes" id="UP001190700">
    <property type="component" value="Unassembled WGS sequence"/>
</dbReference>
<feature type="repeat" description="ANK" evidence="3">
    <location>
        <begin position="92"/>
        <end position="124"/>
    </location>
</feature>
<dbReference type="Pfam" id="PF13637">
    <property type="entry name" value="Ank_4"/>
    <property type="match status" value="2"/>
</dbReference>
<dbReference type="InterPro" id="IPR036770">
    <property type="entry name" value="Ankyrin_rpt-contain_sf"/>
</dbReference>
<dbReference type="Gene3D" id="1.25.40.20">
    <property type="entry name" value="Ankyrin repeat-containing domain"/>
    <property type="match status" value="3"/>
</dbReference>
<proteinExistence type="predicted"/>
<feature type="repeat" description="ANK" evidence="3">
    <location>
        <begin position="158"/>
        <end position="190"/>
    </location>
</feature>
<dbReference type="GO" id="GO:0045944">
    <property type="term" value="P:positive regulation of transcription by RNA polymerase II"/>
    <property type="evidence" value="ECO:0007669"/>
    <property type="project" value="TreeGrafter"/>
</dbReference>
<keyword evidence="1" id="KW-0677">Repeat</keyword>
<feature type="repeat" description="ANK" evidence="3">
    <location>
        <begin position="126"/>
        <end position="158"/>
    </location>
</feature>
<dbReference type="PANTHER" id="PTHR24193">
    <property type="entry name" value="ANKYRIN REPEAT PROTEIN"/>
    <property type="match status" value="1"/>
</dbReference>
<feature type="repeat" description="ANK" evidence="3">
    <location>
        <begin position="218"/>
        <end position="250"/>
    </location>
</feature>
<evidence type="ECO:0000313" key="4">
    <source>
        <dbReference type="EMBL" id="KAK3267438.1"/>
    </source>
</evidence>
<evidence type="ECO:0000256" key="1">
    <source>
        <dbReference type="ARBA" id="ARBA00022737"/>
    </source>
</evidence>
<reference evidence="4 5" key="1">
    <citation type="journal article" date="2015" name="Genome Biol. Evol.">
        <title>Comparative Genomics of a Bacterivorous Green Alga Reveals Evolutionary Causalities and Consequences of Phago-Mixotrophic Mode of Nutrition.</title>
        <authorList>
            <person name="Burns J.A."/>
            <person name="Paasch A."/>
            <person name="Narechania A."/>
            <person name="Kim E."/>
        </authorList>
    </citation>
    <scope>NUCLEOTIDE SEQUENCE [LARGE SCALE GENOMIC DNA]</scope>
    <source>
        <strain evidence="4 5">PLY_AMNH</strain>
    </source>
</reference>
<comment type="caution">
    <text evidence="4">The sequence shown here is derived from an EMBL/GenBank/DDBJ whole genome shotgun (WGS) entry which is preliminary data.</text>
</comment>
<evidence type="ECO:0000256" key="2">
    <source>
        <dbReference type="ARBA" id="ARBA00023043"/>
    </source>
</evidence>
<sequence length="417" mass="44328">MALAASAVQPPASDLRLHCAILEGNVERARALIAAGAALGTRDENGWTPLHCGMMLQDEVGGQIIEMLLLRNGCSEGTGGACASGLEVRDAMGFTPLHTGALHGQVEGLRIALGCGAFVDTVEAELGRGPLHIAVEQGHTDVVELLVSSGAALEAKAYHGTALHYAVRSRRKVVLEALLSAGASCHAVDSEGCSPLSLATTDGQVQAVQAMLEASNGDLSTHLRSAAENGDVPSLRGLVHLGADVHVRDAAGDTAFDRAAFGGQVEAMRALLELGASSRSQVLSRAFCSAVENGKAGAMRELEQFREVEISRAFHSAVQGGKLEVMRKLVENWGHELRPLDFPRAWVLARGNEETTELVNKIYVQLFTRSRTAARSGALRSGALSRMVETLRWMLTGLGRWSDGLWACDDPMWRRGV</sequence>
<dbReference type="PROSITE" id="PS50088">
    <property type="entry name" value="ANK_REPEAT"/>
    <property type="match status" value="4"/>
</dbReference>
<keyword evidence="5" id="KW-1185">Reference proteome</keyword>
<accession>A0AAE0L0C5</accession>
<dbReference type="GO" id="GO:0000976">
    <property type="term" value="F:transcription cis-regulatory region binding"/>
    <property type="evidence" value="ECO:0007669"/>
    <property type="project" value="TreeGrafter"/>
</dbReference>
<dbReference type="GO" id="GO:0005634">
    <property type="term" value="C:nucleus"/>
    <property type="evidence" value="ECO:0007669"/>
    <property type="project" value="TreeGrafter"/>
</dbReference>
<dbReference type="SUPFAM" id="SSF48403">
    <property type="entry name" value="Ankyrin repeat"/>
    <property type="match status" value="1"/>
</dbReference>
<dbReference type="PANTHER" id="PTHR24193:SF121">
    <property type="entry name" value="ADA2A-CONTAINING COMPLEX COMPONENT 3, ISOFORM D"/>
    <property type="match status" value="1"/>
</dbReference>
<gene>
    <name evidence="4" type="ORF">CYMTET_24003</name>
</gene>
<dbReference type="InterPro" id="IPR002110">
    <property type="entry name" value="Ankyrin_rpt"/>
</dbReference>
<dbReference type="EMBL" id="LGRX02012406">
    <property type="protein sequence ID" value="KAK3267438.1"/>
    <property type="molecule type" value="Genomic_DNA"/>
</dbReference>
<protein>
    <submittedName>
        <fullName evidence="4">Uncharacterized protein</fullName>
    </submittedName>
</protein>
<dbReference type="InterPro" id="IPR050663">
    <property type="entry name" value="Ankyrin-SOCS_Box"/>
</dbReference>